<feature type="compositionally biased region" description="Polar residues" evidence="1">
    <location>
        <begin position="89"/>
        <end position="105"/>
    </location>
</feature>
<dbReference type="AlphaFoldDB" id="A0A9P6JFP4"/>
<dbReference type="FunFam" id="1.10.260.100:FF:000001">
    <property type="entry name" value="Ubiquilin 1"/>
    <property type="match status" value="1"/>
</dbReference>
<reference evidence="4" key="1">
    <citation type="journal article" date="2020" name="Fungal Divers.">
        <title>Resolving the Mortierellaceae phylogeny through synthesis of multi-gene phylogenetics and phylogenomics.</title>
        <authorList>
            <person name="Vandepol N."/>
            <person name="Liber J."/>
            <person name="Desiro A."/>
            <person name="Na H."/>
            <person name="Kennedy M."/>
            <person name="Barry K."/>
            <person name="Grigoriev I.V."/>
            <person name="Miller A.N."/>
            <person name="O'Donnell K."/>
            <person name="Stajich J.E."/>
            <person name="Bonito G."/>
        </authorList>
    </citation>
    <scope>NUCLEOTIDE SEQUENCE</scope>
    <source>
        <strain evidence="4">CK1249</strain>
    </source>
</reference>
<feature type="domain" description="Ubiquitin-like" evidence="3">
    <location>
        <begin position="13"/>
        <end position="81"/>
    </location>
</feature>
<keyword evidence="5" id="KW-1185">Reference proteome</keyword>
<sequence length="499" mass="53432">MDDSDTTAPQQAIVLTIRPSSGSTFTTAISTDSTVLQLKEKLASADLPAAAIRLVYSGRVLKDDDQLSVYSIKEGHTIHMVKSATNRANEQAAQTVRPNSSTRSSAGPDGSDEQAMLNTLLDNPAIRDMMANPELVRRMMMSNPQTREVMENNPEVAQMLNDPSFLRQSLDIARNPKLMKQALRNNDRALSNLEMIPGGFNHLRRMYHSVQEPMEASRNAPEPSTDDLNERFAARLNADTRPNAGAINTTALPNPWAPPPRSQTNTAGPGSMFPGMPGMRGFNPFASNPFAMEGPGGAVRAGGSSGSAGSGAQAGSAPAFPSPFAAMMNQRMGAMNGNSPPNPFGLPGMGTGEGFPAMGISNNPEMFQQMMQFNQMMRQMQQQQQQQQQRPSQPYSQIPPPSAFPSFANMFGGMPPVTDPTATMGTRSSNISSSNTTSTAAATATPSTATAMTQSPEERFEAQLASLRDMGFSDTSRNVRALLASGGDVNSAIEFLLRM</sequence>
<evidence type="ECO:0000259" key="2">
    <source>
        <dbReference type="PROSITE" id="PS50030"/>
    </source>
</evidence>
<dbReference type="SMART" id="SM00213">
    <property type="entry name" value="UBQ"/>
    <property type="match status" value="1"/>
</dbReference>
<dbReference type="CDD" id="cd16106">
    <property type="entry name" value="Ubl_Dsk2p_like"/>
    <property type="match status" value="1"/>
</dbReference>
<dbReference type="Gene3D" id="1.10.260.100">
    <property type="match status" value="1"/>
</dbReference>
<feature type="region of interest" description="Disordered" evidence="1">
    <location>
        <begin position="239"/>
        <end position="274"/>
    </location>
</feature>
<dbReference type="PANTHER" id="PTHR10677">
    <property type="entry name" value="UBIQUILIN"/>
    <property type="match status" value="1"/>
</dbReference>
<feature type="compositionally biased region" description="Low complexity" evidence="1">
    <location>
        <begin position="376"/>
        <end position="396"/>
    </location>
</feature>
<evidence type="ECO:0000313" key="5">
    <source>
        <dbReference type="Proteomes" id="UP000738359"/>
    </source>
</evidence>
<dbReference type="PANTHER" id="PTHR10677:SF3">
    <property type="entry name" value="FI07626P-RELATED"/>
    <property type="match status" value="1"/>
</dbReference>
<dbReference type="InterPro" id="IPR000626">
    <property type="entry name" value="Ubiquitin-like_dom"/>
</dbReference>
<evidence type="ECO:0000313" key="4">
    <source>
        <dbReference type="EMBL" id="KAF9967065.1"/>
    </source>
</evidence>
<dbReference type="Gene3D" id="1.10.8.10">
    <property type="entry name" value="DNA helicase RuvA subunit, C-terminal domain"/>
    <property type="match status" value="1"/>
</dbReference>
<dbReference type="InterPro" id="IPR015496">
    <property type="entry name" value="Ubiquilin"/>
</dbReference>
<feature type="region of interest" description="Disordered" evidence="1">
    <location>
        <begin position="89"/>
        <end position="115"/>
    </location>
</feature>
<dbReference type="PROSITE" id="PS50053">
    <property type="entry name" value="UBIQUITIN_2"/>
    <property type="match status" value="1"/>
</dbReference>
<dbReference type="OrthoDB" id="267397at2759"/>
<dbReference type="Gene3D" id="3.10.20.90">
    <property type="entry name" value="Phosphatidylinositol 3-kinase Catalytic Subunit, Chain A, domain 1"/>
    <property type="match status" value="1"/>
</dbReference>
<comment type="caution">
    <text evidence="4">The sequence shown here is derived from an EMBL/GenBank/DDBJ whole genome shotgun (WGS) entry which is preliminary data.</text>
</comment>
<dbReference type="InterPro" id="IPR015940">
    <property type="entry name" value="UBA"/>
</dbReference>
<dbReference type="SMART" id="SM00727">
    <property type="entry name" value="STI1"/>
    <property type="match status" value="2"/>
</dbReference>
<organism evidence="4 5">
    <name type="scientific">Mortierella alpina</name>
    <name type="common">Oleaginous fungus</name>
    <name type="synonym">Mortierella renispora</name>
    <dbReference type="NCBI Taxonomy" id="64518"/>
    <lineage>
        <taxon>Eukaryota</taxon>
        <taxon>Fungi</taxon>
        <taxon>Fungi incertae sedis</taxon>
        <taxon>Mucoromycota</taxon>
        <taxon>Mortierellomycotina</taxon>
        <taxon>Mortierellomycetes</taxon>
        <taxon>Mortierellales</taxon>
        <taxon>Mortierellaceae</taxon>
        <taxon>Mortierella</taxon>
    </lineage>
</organism>
<feature type="region of interest" description="Disordered" evidence="1">
    <location>
        <begin position="376"/>
        <end position="457"/>
    </location>
</feature>
<feature type="compositionally biased region" description="Low complexity" evidence="1">
    <location>
        <begin position="428"/>
        <end position="455"/>
    </location>
</feature>
<accession>A0A9P6JFP4</accession>
<proteinExistence type="predicted"/>
<evidence type="ECO:0000259" key="3">
    <source>
        <dbReference type="PROSITE" id="PS50053"/>
    </source>
</evidence>
<protein>
    <submittedName>
        <fullName evidence="4">Ubiquilin-4</fullName>
    </submittedName>
</protein>
<dbReference type="Pfam" id="PF23195">
    <property type="entry name" value="UBQLN1"/>
    <property type="match status" value="1"/>
</dbReference>
<gene>
    <name evidence="4" type="primary">UBQLN4</name>
    <name evidence="4" type="ORF">BGZ70_000232</name>
</gene>
<dbReference type="GO" id="GO:0005829">
    <property type="term" value="C:cytosol"/>
    <property type="evidence" value="ECO:0007669"/>
    <property type="project" value="TreeGrafter"/>
</dbReference>
<dbReference type="SUPFAM" id="SSF46934">
    <property type="entry name" value="UBA-like"/>
    <property type="match status" value="1"/>
</dbReference>
<dbReference type="Pfam" id="PF00240">
    <property type="entry name" value="ubiquitin"/>
    <property type="match status" value="1"/>
</dbReference>
<dbReference type="InterPro" id="IPR009060">
    <property type="entry name" value="UBA-like_sf"/>
</dbReference>
<feature type="region of interest" description="Disordered" evidence="1">
    <location>
        <begin position="297"/>
        <end position="316"/>
    </location>
</feature>
<dbReference type="GO" id="GO:0006511">
    <property type="term" value="P:ubiquitin-dependent protein catabolic process"/>
    <property type="evidence" value="ECO:0007669"/>
    <property type="project" value="TreeGrafter"/>
</dbReference>
<dbReference type="PROSITE" id="PS50030">
    <property type="entry name" value="UBA"/>
    <property type="match status" value="1"/>
</dbReference>
<dbReference type="InterPro" id="IPR029071">
    <property type="entry name" value="Ubiquitin-like_domsf"/>
</dbReference>
<dbReference type="SMART" id="SM00165">
    <property type="entry name" value="UBA"/>
    <property type="match status" value="1"/>
</dbReference>
<feature type="domain" description="UBA" evidence="2">
    <location>
        <begin position="455"/>
        <end position="499"/>
    </location>
</feature>
<dbReference type="SUPFAM" id="SSF54236">
    <property type="entry name" value="Ubiquitin-like"/>
    <property type="match status" value="1"/>
</dbReference>
<dbReference type="Proteomes" id="UP000738359">
    <property type="component" value="Unassembled WGS sequence"/>
</dbReference>
<name>A0A9P6JFP4_MORAP</name>
<dbReference type="Pfam" id="PF00627">
    <property type="entry name" value="UBA"/>
    <property type="match status" value="1"/>
</dbReference>
<dbReference type="GO" id="GO:0031593">
    <property type="term" value="F:polyubiquitin modification-dependent protein binding"/>
    <property type="evidence" value="ECO:0007669"/>
    <property type="project" value="TreeGrafter"/>
</dbReference>
<feature type="compositionally biased region" description="Gly residues" evidence="1">
    <location>
        <begin position="297"/>
        <end position="309"/>
    </location>
</feature>
<dbReference type="InterPro" id="IPR006636">
    <property type="entry name" value="STI1_HS-bd"/>
</dbReference>
<dbReference type="EMBL" id="JAAAHY010000104">
    <property type="protein sequence ID" value="KAF9967065.1"/>
    <property type="molecule type" value="Genomic_DNA"/>
</dbReference>
<evidence type="ECO:0000256" key="1">
    <source>
        <dbReference type="SAM" id="MobiDB-lite"/>
    </source>
</evidence>